<comment type="cofactor">
    <cofactor evidence="4">
        <name>a divalent metal cation</name>
        <dbReference type="ChEBI" id="CHEBI:60240"/>
    </cofactor>
</comment>
<dbReference type="Proteomes" id="UP001327219">
    <property type="component" value="Chromosome"/>
</dbReference>
<accession>A0ABZ0UQY0</accession>
<organism evidence="6 7">
    <name type="scientific">Candidatus Bandiella euplotis</name>
    <dbReference type="NCBI Taxonomy" id="1664265"/>
    <lineage>
        <taxon>Bacteria</taxon>
        <taxon>Pseudomonadati</taxon>
        <taxon>Pseudomonadota</taxon>
        <taxon>Alphaproteobacteria</taxon>
        <taxon>Rickettsiales</taxon>
        <taxon>Candidatus Midichloriaceae</taxon>
        <taxon>Candidatus Bandiella</taxon>
    </lineage>
</organism>
<dbReference type="InterPro" id="IPR020084">
    <property type="entry name" value="NUDIX_hydrolase_CS"/>
</dbReference>
<comment type="cofactor">
    <cofactor evidence="1">
        <name>Mn(2+)</name>
        <dbReference type="ChEBI" id="CHEBI:29035"/>
    </cofactor>
</comment>
<dbReference type="NCBIfam" id="NF001938">
    <property type="entry name" value="PRK00714.1-5"/>
    <property type="match status" value="1"/>
</dbReference>
<dbReference type="EC" id="3.6.1.-" evidence="4"/>
<dbReference type="SUPFAM" id="SSF55811">
    <property type="entry name" value="Nudix"/>
    <property type="match status" value="1"/>
</dbReference>
<feature type="short sequence motif" description="Nudix box" evidence="4">
    <location>
        <begin position="37"/>
        <end position="58"/>
    </location>
</feature>
<comment type="cofactor">
    <cofactor evidence="2">
        <name>Mg(2+)</name>
        <dbReference type="ChEBI" id="CHEBI:18420"/>
    </cofactor>
</comment>
<evidence type="ECO:0000256" key="3">
    <source>
        <dbReference type="ARBA" id="ARBA00022801"/>
    </source>
</evidence>
<sequence>MTDSYRSGIGVMLFNQRGDVLMGERRNVQNAWQMPQGGIDGDETPEQALYREAQEEIGTTNWKILATSKDWLYHDFPEASAKVWFNGKYLGQKQKWFLLEFLGQDSDINVQTEKPEFVNWKWVKIDDLERIVVDFKKPLYSLIIREFKPLIPKIF</sequence>
<dbReference type="PANTHER" id="PTHR11839:SF22">
    <property type="entry name" value="NUDIX HYDROLASE 26, CHLOROPLASTIC"/>
    <property type="match status" value="1"/>
</dbReference>
<dbReference type="NCBIfam" id="NF001936">
    <property type="entry name" value="PRK00714.1-3"/>
    <property type="match status" value="1"/>
</dbReference>
<dbReference type="RefSeq" id="WP_323732741.1">
    <property type="nucleotide sequence ID" value="NZ_CP110820.1"/>
</dbReference>
<gene>
    <name evidence="4" type="primary">rppH</name>
    <name evidence="4" type="synonym">nudH</name>
    <name evidence="6" type="ORF">Bandiella_01267</name>
</gene>
<dbReference type="Gene3D" id="3.90.79.10">
    <property type="entry name" value="Nucleoside Triphosphate Pyrophosphohydrolase"/>
    <property type="match status" value="1"/>
</dbReference>
<dbReference type="EMBL" id="CP110820">
    <property type="protein sequence ID" value="WPX97123.1"/>
    <property type="molecule type" value="Genomic_DNA"/>
</dbReference>
<dbReference type="InterPro" id="IPR020476">
    <property type="entry name" value="Nudix_hydrolase"/>
</dbReference>
<comment type="similarity">
    <text evidence="4">Belongs to the Nudix hydrolase family. RppH subfamily.</text>
</comment>
<feature type="domain" description="Nudix hydrolase" evidence="5">
    <location>
        <begin position="4"/>
        <end position="145"/>
    </location>
</feature>
<proteinExistence type="inferred from homology"/>
<reference evidence="6 7" key="1">
    <citation type="submission" date="2022-11" db="EMBL/GenBank/DDBJ databases">
        <title>Host association and intracellularity evolved multiple times independently in the Rickettsiales.</title>
        <authorList>
            <person name="Castelli M."/>
            <person name="Nardi T."/>
            <person name="Gammuto L."/>
            <person name="Bellinzona G."/>
            <person name="Sabaneyeva E."/>
            <person name="Potekhin A."/>
            <person name="Serra V."/>
            <person name="Petroni G."/>
            <person name="Sassera D."/>
        </authorList>
    </citation>
    <scope>NUCLEOTIDE SEQUENCE [LARGE SCALE GENOMIC DNA]</scope>
    <source>
        <strain evidence="6 7">NDG2</strain>
    </source>
</reference>
<keyword evidence="3 4" id="KW-0378">Hydrolase</keyword>
<dbReference type="InterPro" id="IPR022927">
    <property type="entry name" value="RppH"/>
</dbReference>
<keyword evidence="7" id="KW-1185">Reference proteome</keyword>
<evidence type="ECO:0000256" key="1">
    <source>
        <dbReference type="ARBA" id="ARBA00001936"/>
    </source>
</evidence>
<evidence type="ECO:0000256" key="2">
    <source>
        <dbReference type="ARBA" id="ARBA00001946"/>
    </source>
</evidence>
<dbReference type="PROSITE" id="PS00893">
    <property type="entry name" value="NUDIX_BOX"/>
    <property type="match status" value="1"/>
</dbReference>
<dbReference type="HAMAP" id="MF_00298">
    <property type="entry name" value="Nudix_RppH"/>
    <property type="match status" value="1"/>
</dbReference>
<evidence type="ECO:0000313" key="6">
    <source>
        <dbReference type="EMBL" id="WPX97123.1"/>
    </source>
</evidence>
<comment type="function">
    <text evidence="4">Accelerates the degradation of transcripts by removing pyrophosphate from the 5'-end of triphosphorylated RNA, leading to a more labile monophosphorylated state that can stimulate subsequent ribonuclease cleavage.</text>
</comment>
<dbReference type="InterPro" id="IPR015797">
    <property type="entry name" value="NUDIX_hydrolase-like_dom_sf"/>
</dbReference>
<dbReference type="Pfam" id="PF00293">
    <property type="entry name" value="NUDIX"/>
    <property type="match status" value="1"/>
</dbReference>
<dbReference type="CDD" id="cd03671">
    <property type="entry name" value="NUDIX_Ap4A_hydrolase_plant_like"/>
    <property type="match status" value="1"/>
</dbReference>
<name>A0ABZ0UQY0_9RICK</name>
<dbReference type="PANTHER" id="PTHR11839">
    <property type="entry name" value="UDP/ADP-SUGAR PYROPHOSPHATASE"/>
    <property type="match status" value="1"/>
</dbReference>
<protein>
    <recommendedName>
        <fullName evidence="4">RNA pyrophosphohydrolase</fullName>
        <ecNumber evidence="4">3.6.1.-</ecNumber>
    </recommendedName>
    <alternativeName>
        <fullName evidence="4">(Di)nucleoside polyphosphate hydrolase</fullName>
    </alternativeName>
</protein>
<dbReference type="PROSITE" id="PS51462">
    <property type="entry name" value="NUDIX"/>
    <property type="match status" value="1"/>
</dbReference>
<evidence type="ECO:0000259" key="5">
    <source>
        <dbReference type="PROSITE" id="PS51462"/>
    </source>
</evidence>
<evidence type="ECO:0000256" key="4">
    <source>
        <dbReference type="HAMAP-Rule" id="MF_00298"/>
    </source>
</evidence>
<dbReference type="InterPro" id="IPR000086">
    <property type="entry name" value="NUDIX_hydrolase_dom"/>
</dbReference>
<evidence type="ECO:0000313" key="7">
    <source>
        <dbReference type="Proteomes" id="UP001327219"/>
    </source>
</evidence>
<dbReference type="PRINTS" id="PR00502">
    <property type="entry name" value="NUDIXFAMILY"/>
</dbReference>